<dbReference type="AlphaFoldDB" id="A0A6L6VMC7"/>
<keyword evidence="4" id="KW-0029">Amino-acid transport</keyword>
<sequence>MIDKYMELTRRKALFGAVAVVAGASLAGKARASEDIVIGASLPLSGPLAGFGGYVRWGYTHAIEQVNAAGGLLIDGEKRRVRLEIRDDRSDPNIVASNTETLISREGAISILSSPTPPLVAAGGLVAERNRIPFVSGSAPLDSFRAIRNWRYAWDLFFHEPELGAAPFQMMADYALKTNRRIVILHDNGPDGQVVGEQAWPAIAAAFGYQIVHNAAFPMDANQFTSVIADAKASEADIVMVMSSTPQAVAIRKQMAAADYLPKVLVMERGGEPEQFREACGPLADGVLIGAYWDPTFPFPGAKELADAYVAETGQTWSRHISASNAAARILLDAIARAGSLDGDAINDEIAATDATYVVGPVAFDETHTSKLPVALSQWNGDQAVIVWPQKQANRELLFPVPYRTEQGALSVRNTR</sequence>
<keyword evidence="3" id="KW-0732">Signal</keyword>
<dbReference type="RefSeq" id="WP_156616531.1">
    <property type="nucleotide sequence ID" value="NZ_WPHR01000044.1"/>
</dbReference>
<keyword evidence="2" id="KW-0813">Transport</keyword>
<protein>
    <submittedName>
        <fullName evidence="6">ABC transporter substrate-binding protein</fullName>
    </submittedName>
</protein>
<dbReference type="EMBL" id="WPHR01000044">
    <property type="protein sequence ID" value="MUZ76028.1"/>
    <property type="molecule type" value="Genomic_DNA"/>
</dbReference>
<dbReference type="PANTHER" id="PTHR30483">
    <property type="entry name" value="LEUCINE-SPECIFIC-BINDING PROTEIN"/>
    <property type="match status" value="1"/>
</dbReference>
<feature type="domain" description="Leucine-binding protein" evidence="5">
    <location>
        <begin position="36"/>
        <end position="382"/>
    </location>
</feature>
<name>A0A6L6VMC7_AGRVI</name>
<organism evidence="6 7">
    <name type="scientific">Agrobacterium vitis</name>
    <name type="common">Rhizobium vitis</name>
    <dbReference type="NCBI Taxonomy" id="373"/>
    <lineage>
        <taxon>Bacteria</taxon>
        <taxon>Pseudomonadati</taxon>
        <taxon>Pseudomonadota</taxon>
        <taxon>Alphaproteobacteria</taxon>
        <taxon>Hyphomicrobiales</taxon>
        <taxon>Rhizobiaceae</taxon>
        <taxon>Rhizobium/Agrobacterium group</taxon>
        <taxon>Agrobacterium</taxon>
    </lineage>
</organism>
<dbReference type="Gene3D" id="3.40.50.2300">
    <property type="match status" value="2"/>
</dbReference>
<evidence type="ECO:0000256" key="4">
    <source>
        <dbReference type="ARBA" id="ARBA00022970"/>
    </source>
</evidence>
<gene>
    <name evidence="6" type="ORF">GOZ90_25605</name>
</gene>
<dbReference type="CDD" id="cd06338">
    <property type="entry name" value="PBP1_ABC_ligand_binding-like"/>
    <property type="match status" value="1"/>
</dbReference>
<dbReference type="PROSITE" id="PS51318">
    <property type="entry name" value="TAT"/>
    <property type="match status" value="1"/>
</dbReference>
<dbReference type="InterPro" id="IPR000709">
    <property type="entry name" value="Leu_Ile_Val-bd"/>
</dbReference>
<reference evidence="6 7" key="1">
    <citation type="submission" date="2019-12" db="EMBL/GenBank/DDBJ databases">
        <title>Whole-genome sequencing of Allorhizobium vitis.</title>
        <authorList>
            <person name="Gan H.M."/>
            <person name="Szegedi E."/>
            <person name="Burr T."/>
            <person name="Savka M.A."/>
        </authorList>
    </citation>
    <scope>NUCLEOTIDE SEQUENCE [LARGE SCALE GENOMIC DNA]</scope>
    <source>
        <strain evidence="6 7">CG516</strain>
    </source>
</reference>
<dbReference type="Pfam" id="PF13458">
    <property type="entry name" value="Peripla_BP_6"/>
    <property type="match status" value="1"/>
</dbReference>
<accession>A0A6L6VMC7</accession>
<dbReference type="Proteomes" id="UP000477951">
    <property type="component" value="Unassembled WGS sequence"/>
</dbReference>
<dbReference type="SUPFAM" id="SSF53822">
    <property type="entry name" value="Periplasmic binding protein-like I"/>
    <property type="match status" value="1"/>
</dbReference>
<dbReference type="PANTHER" id="PTHR30483:SF37">
    <property type="entry name" value="ABC TRANSPORTER SUBSTRATE-BINDING PROTEIN"/>
    <property type="match status" value="1"/>
</dbReference>
<evidence type="ECO:0000313" key="6">
    <source>
        <dbReference type="EMBL" id="MUZ76028.1"/>
    </source>
</evidence>
<comment type="caution">
    <text evidence="6">The sequence shown here is derived from an EMBL/GenBank/DDBJ whole genome shotgun (WGS) entry which is preliminary data.</text>
</comment>
<dbReference type="InterPro" id="IPR006311">
    <property type="entry name" value="TAT_signal"/>
</dbReference>
<proteinExistence type="inferred from homology"/>
<dbReference type="InterPro" id="IPR051010">
    <property type="entry name" value="BCAA_transport"/>
</dbReference>
<dbReference type="InterPro" id="IPR028082">
    <property type="entry name" value="Peripla_BP_I"/>
</dbReference>
<evidence type="ECO:0000313" key="7">
    <source>
        <dbReference type="Proteomes" id="UP000477951"/>
    </source>
</evidence>
<dbReference type="PRINTS" id="PR00337">
    <property type="entry name" value="LEUILEVALBP"/>
</dbReference>
<comment type="similarity">
    <text evidence="1">Belongs to the leucine-binding protein family.</text>
</comment>
<evidence type="ECO:0000256" key="2">
    <source>
        <dbReference type="ARBA" id="ARBA00022448"/>
    </source>
</evidence>
<evidence type="ECO:0000259" key="5">
    <source>
        <dbReference type="Pfam" id="PF13458"/>
    </source>
</evidence>
<evidence type="ECO:0000256" key="1">
    <source>
        <dbReference type="ARBA" id="ARBA00010062"/>
    </source>
</evidence>
<dbReference type="GO" id="GO:0006865">
    <property type="term" value="P:amino acid transport"/>
    <property type="evidence" value="ECO:0007669"/>
    <property type="project" value="UniProtKB-KW"/>
</dbReference>
<evidence type="ECO:0000256" key="3">
    <source>
        <dbReference type="ARBA" id="ARBA00022729"/>
    </source>
</evidence>
<dbReference type="InterPro" id="IPR028081">
    <property type="entry name" value="Leu-bd"/>
</dbReference>